<organism evidence="2">
    <name type="scientific">Riptortus pedestris</name>
    <name type="common">Bean bug</name>
    <dbReference type="NCBI Taxonomy" id="329032"/>
    <lineage>
        <taxon>Eukaryota</taxon>
        <taxon>Metazoa</taxon>
        <taxon>Ecdysozoa</taxon>
        <taxon>Arthropoda</taxon>
        <taxon>Hexapoda</taxon>
        <taxon>Insecta</taxon>
        <taxon>Pterygota</taxon>
        <taxon>Neoptera</taxon>
        <taxon>Paraneoptera</taxon>
        <taxon>Hemiptera</taxon>
        <taxon>Heteroptera</taxon>
        <taxon>Panheteroptera</taxon>
        <taxon>Pentatomomorpha</taxon>
        <taxon>Coreoidea</taxon>
        <taxon>Alydidae</taxon>
        <taxon>Riptortus</taxon>
    </lineage>
</organism>
<feature type="chain" id="PRO_5004380830" evidence="1">
    <location>
        <begin position="20"/>
        <end position="96"/>
    </location>
</feature>
<protein>
    <submittedName>
        <fullName evidence="2">Cysteine rich secreted protein</fullName>
    </submittedName>
</protein>
<evidence type="ECO:0000313" key="2">
    <source>
        <dbReference type="EMBL" id="BAN20090.1"/>
    </source>
</evidence>
<dbReference type="AlphaFoldDB" id="R4WHR5"/>
<sequence>MARLALAVGILCIISTVLAVKTLNDDLAPETQVTKTWCDSSSFCDDGDICCRTAGPDFTCCPPGYLCCGGGTYCCATANKMFESQTTKSTAAKKLH</sequence>
<evidence type="ECO:0000256" key="1">
    <source>
        <dbReference type="SAM" id="SignalP"/>
    </source>
</evidence>
<dbReference type="EMBL" id="AK416875">
    <property type="protein sequence ID" value="BAN20090.1"/>
    <property type="molecule type" value="mRNA"/>
</dbReference>
<proteinExistence type="evidence at transcript level"/>
<reference evidence="2" key="1">
    <citation type="journal article" date="2013" name="PLoS ONE">
        <title>Gene expression in gut symbiotic organ of stinkbug affected by extracellular bacterial symbiont.</title>
        <authorList>
            <person name="Futahashi R."/>
            <person name="Tanaka K."/>
            <person name="Tanahashi M."/>
            <person name="Nikoh N."/>
            <person name="Kikuchi Y."/>
            <person name="Lee B.L."/>
            <person name="Fukatsu T."/>
        </authorList>
    </citation>
    <scope>NUCLEOTIDE SEQUENCE</scope>
    <source>
        <tissue evidence="2">Midgut</tissue>
    </source>
</reference>
<keyword evidence="1" id="KW-0732">Signal</keyword>
<name>R4WHR5_RIPPE</name>
<accession>R4WHR5</accession>
<feature type="signal peptide" evidence="1">
    <location>
        <begin position="1"/>
        <end position="19"/>
    </location>
</feature>